<dbReference type="RefSeq" id="WP_010960075.1">
    <property type="nucleotide sequence ID" value="NZ_DAIONT010000026.1"/>
</dbReference>
<dbReference type="InterPro" id="IPR036412">
    <property type="entry name" value="HAD-like_sf"/>
</dbReference>
<dbReference type="FunFam" id="3.40.50.1000:FF:000029">
    <property type="entry name" value="3-deoxy-D-manno-octulosonate 8-phosphate phosphatase KdsC"/>
    <property type="match status" value="1"/>
</dbReference>
<proteinExistence type="inferred from homology"/>
<dbReference type="InterPro" id="IPR010023">
    <property type="entry name" value="KdsC_fam"/>
</dbReference>
<dbReference type="PANTHER" id="PTHR21485">
    <property type="entry name" value="HAD SUPERFAMILY MEMBERS CMAS AND KDSC"/>
    <property type="match status" value="1"/>
</dbReference>
<evidence type="ECO:0000256" key="2">
    <source>
        <dbReference type="ARBA" id="ARBA00001946"/>
    </source>
</evidence>
<evidence type="ECO:0000256" key="13">
    <source>
        <dbReference type="PIRSR" id="PIRSR006118-1"/>
    </source>
</evidence>
<dbReference type="SFLD" id="SFLDG01138">
    <property type="entry name" value="C1.6.2:_Deoxy-d-mannose-octulo"/>
    <property type="match status" value="1"/>
</dbReference>
<evidence type="ECO:0000256" key="12">
    <source>
        <dbReference type="PIRNR" id="PIRNR006118"/>
    </source>
</evidence>
<dbReference type="Pfam" id="PF08282">
    <property type="entry name" value="Hydrolase_3"/>
    <property type="match status" value="1"/>
</dbReference>
<dbReference type="InterPro" id="IPR050793">
    <property type="entry name" value="CMP-NeuNAc_synthase"/>
</dbReference>
<dbReference type="PIRSF" id="PIRSF006118">
    <property type="entry name" value="KDO8-P_Ptase"/>
    <property type="match status" value="1"/>
</dbReference>
<evidence type="ECO:0000256" key="14">
    <source>
        <dbReference type="PIRSR" id="PIRSR006118-2"/>
    </source>
</evidence>
<evidence type="ECO:0000313" key="15">
    <source>
        <dbReference type="EMBL" id="CAI8748641.1"/>
    </source>
</evidence>
<dbReference type="PANTHER" id="PTHR21485:SF6">
    <property type="entry name" value="N-ACYLNEURAMINATE CYTIDYLYLTRANSFERASE-RELATED"/>
    <property type="match status" value="1"/>
</dbReference>
<feature type="binding site" evidence="13">
    <location>
        <position position="89"/>
    </location>
    <ligand>
        <name>substrate</name>
    </ligand>
</feature>
<dbReference type="SFLD" id="SFLDG01136">
    <property type="entry name" value="C1.6:_Phosphoserine_Phosphatas"/>
    <property type="match status" value="1"/>
</dbReference>
<evidence type="ECO:0000256" key="11">
    <source>
        <dbReference type="ARBA" id="ARBA00031051"/>
    </source>
</evidence>
<dbReference type="NCBIfam" id="TIGR01670">
    <property type="entry name" value="KdsC-phosphatas"/>
    <property type="match status" value="1"/>
</dbReference>
<dbReference type="Gene3D" id="3.40.50.1000">
    <property type="entry name" value="HAD superfamily/HAD-like"/>
    <property type="match status" value="1"/>
</dbReference>
<accession>A0AA35UG88</accession>
<dbReference type="OMA" id="GMTLWQK"/>
<dbReference type="GO" id="GO:0046872">
    <property type="term" value="F:metal ion binding"/>
    <property type="evidence" value="ECO:0007669"/>
    <property type="project" value="UniProtKB-UniRule"/>
</dbReference>
<comment type="similarity">
    <text evidence="3 12">Belongs to the KdsC family.</text>
</comment>
<keyword evidence="10 12" id="KW-0448">Lipopolysaccharide biosynthesis</keyword>
<keyword evidence="9 12" id="KW-0460">Magnesium</keyword>
<evidence type="ECO:0000256" key="10">
    <source>
        <dbReference type="ARBA" id="ARBA00022985"/>
    </source>
</evidence>
<feature type="binding site" evidence="13">
    <location>
        <position position="37"/>
    </location>
    <ligand>
        <name>substrate</name>
    </ligand>
</feature>
<evidence type="ECO:0000256" key="4">
    <source>
        <dbReference type="ARBA" id="ARBA00011881"/>
    </source>
</evidence>
<name>A0AA35UG88_METCP</name>
<protein>
    <recommendedName>
        <fullName evidence="6 12">3-deoxy-D-manno-octulosonate 8-phosphate phosphatase KdsC</fullName>
        <ecNumber evidence="5 12">3.1.3.45</ecNumber>
    </recommendedName>
    <alternativeName>
        <fullName evidence="11 12">KDO 8-P phosphatase</fullName>
    </alternativeName>
</protein>
<dbReference type="NCBIfam" id="TIGR01662">
    <property type="entry name" value="HAD-SF-IIIA"/>
    <property type="match status" value="1"/>
</dbReference>
<evidence type="ECO:0000313" key="16">
    <source>
        <dbReference type="Proteomes" id="UP001158598"/>
    </source>
</evidence>
<dbReference type="GO" id="GO:0009103">
    <property type="term" value="P:lipopolysaccharide biosynthetic process"/>
    <property type="evidence" value="ECO:0007669"/>
    <property type="project" value="UniProtKB-UniRule"/>
</dbReference>
<feature type="binding site" evidence="14">
    <location>
        <position position="35"/>
    </location>
    <ligand>
        <name>Mg(2+)</name>
        <dbReference type="ChEBI" id="CHEBI:18420"/>
    </ligand>
</feature>
<dbReference type="SUPFAM" id="SSF56784">
    <property type="entry name" value="HAD-like"/>
    <property type="match status" value="1"/>
</dbReference>
<dbReference type="CDD" id="cd01630">
    <property type="entry name" value="HAD_KDO-like"/>
    <property type="match status" value="1"/>
</dbReference>
<comment type="subunit">
    <text evidence="4 12">Homotetramer.</text>
</comment>
<dbReference type="EC" id="3.1.3.45" evidence="5 12"/>
<evidence type="ECO:0000256" key="8">
    <source>
        <dbReference type="ARBA" id="ARBA00022801"/>
    </source>
</evidence>
<comment type="catalytic activity">
    <reaction evidence="1 12">
        <text>3-deoxy-alpha-D-manno-2-octulosonate-8-phosphate + H2O = 3-deoxy-alpha-D-manno-oct-2-ulosonate + phosphate</text>
        <dbReference type="Rhea" id="RHEA:11500"/>
        <dbReference type="ChEBI" id="CHEBI:15377"/>
        <dbReference type="ChEBI" id="CHEBI:43474"/>
        <dbReference type="ChEBI" id="CHEBI:85985"/>
        <dbReference type="ChEBI" id="CHEBI:85986"/>
        <dbReference type="EC" id="3.1.3.45"/>
    </reaction>
</comment>
<dbReference type="GO" id="GO:0008781">
    <property type="term" value="F:N-acylneuraminate cytidylyltransferase activity"/>
    <property type="evidence" value="ECO:0007669"/>
    <property type="project" value="TreeGrafter"/>
</dbReference>
<dbReference type="InterPro" id="IPR023214">
    <property type="entry name" value="HAD_sf"/>
</dbReference>
<evidence type="ECO:0000256" key="5">
    <source>
        <dbReference type="ARBA" id="ARBA00013066"/>
    </source>
</evidence>
<gene>
    <name evidence="15" type="primary">kdsC</name>
    <name evidence="15" type="ORF">MCNOR_0609</name>
</gene>
<evidence type="ECO:0000256" key="9">
    <source>
        <dbReference type="ARBA" id="ARBA00022842"/>
    </source>
</evidence>
<reference evidence="15" key="1">
    <citation type="submission" date="2023-03" db="EMBL/GenBank/DDBJ databases">
        <authorList>
            <person name="Pearce D."/>
        </authorList>
    </citation>
    <scope>NUCLEOTIDE SEQUENCE</scope>
    <source>
        <strain evidence="15">Mc</strain>
    </source>
</reference>
<dbReference type="GO" id="GO:0019143">
    <property type="term" value="F:3-deoxy-manno-octulosonate-8-phosphatase activity"/>
    <property type="evidence" value="ECO:0007669"/>
    <property type="project" value="UniProtKB-UniRule"/>
</dbReference>
<keyword evidence="7 12" id="KW-0479">Metal-binding</keyword>
<feature type="binding site" evidence="13">
    <location>
        <position position="105"/>
    </location>
    <ligand>
        <name>substrate</name>
    </ligand>
</feature>
<feature type="binding site" evidence="14">
    <location>
        <position position="128"/>
    </location>
    <ligand>
        <name>Mg(2+)</name>
        <dbReference type="ChEBI" id="CHEBI:18420"/>
    </ligand>
</feature>
<evidence type="ECO:0000256" key="3">
    <source>
        <dbReference type="ARBA" id="ARBA00005893"/>
    </source>
</evidence>
<dbReference type="AlphaFoldDB" id="A0AA35UG88"/>
<dbReference type="EMBL" id="OX458332">
    <property type="protein sequence ID" value="CAI8748641.1"/>
    <property type="molecule type" value="Genomic_DNA"/>
</dbReference>
<dbReference type="Proteomes" id="UP001158598">
    <property type="component" value="Chromosome"/>
</dbReference>
<evidence type="ECO:0000256" key="7">
    <source>
        <dbReference type="ARBA" id="ARBA00022723"/>
    </source>
</evidence>
<sequence>MSNPDTRRYPSAEHPFEASREVLARAAAIRLVIFDVDGVLTDGTLFFDLQRIEYKAFHTRDGLGIRLLRESGVEVAVISGRESEIVRRRMESLGVRHCFQGCEDKLEAFGRLQTELGLTDAQIAHVGDDLPDVPLFRRAGLAVAVADAHPVAAKRAHWLTARNGGNGAAREVCDLIMHAQGTLDLAMARFL</sequence>
<evidence type="ECO:0000256" key="1">
    <source>
        <dbReference type="ARBA" id="ARBA00000898"/>
    </source>
</evidence>
<comment type="cofactor">
    <cofactor evidence="2 12 14">
        <name>Mg(2+)</name>
        <dbReference type="ChEBI" id="CHEBI:18420"/>
    </cofactor>
</comment>
<organism evidence="15 16">
    <name type="scientific">Methylococcus capsulatus</name>
    <dbReference type="NCBI Taxonomy" id="414"/>
    <lineage>
        <taxon>Bacteria</taxon>
        <taxon>Pseudomonadati</taxon>
        <taxon>Pseudomonadota</taxon>
        <taxon>Gammaproteobacteria</taxon>
        <taxon>Methylococcales</taxon>
        <taxon>Methylococcaceae</taxon>
        <taxon>Methylococcus</taxon>
    </lineage>
</organism>
<keyword evidence="8 12" id="KW-0378">Hydrolase</keyword>
<feature type="binding site" evidence="13">
    <location>
        <position position="66"/>
    </location>
    <ligand>
        <name>substrate</name>
    </ligand>
</feature>
<evidence type="ECO:0000256" key="6">
    <source>
        <dbReference type="ARBA" id="ARBA00020092"/>
    </source>
</evidence>
<dbReference type="InterPro" id="IPR006549">
    <property type="entry name" value="HAD-SF_hydro_IIIA"/>
</dbReference>
<feature type="binding site" evidence="13">
    <location>
        <position position="81"/>
    </location>
    <ligand>
        <name>substrate</name>
    </ligand>
</feature>
<comment type="function">
    <text evidence="12">Catalyzes the hydrolysis of 3-deoxy-D-manno-octulosonate 8-phosphate (KDO 8-P) to 3-deoxy-D-manno-octulosonate (KDO) and inorganic phosphate.</text>
</comment>
<dbReference type="SFLD" id="SFLDS00003">
    <property type="entry name" value="Haloacid_Dehalogenase"/>
    <property type="match status" value="1"/>
</dbReference>
<dbReference type="GeneID" id="88223057"/>